<evidence type="ECO:0000313" key="1">
    <source>
        <dbReference type="EMBL" id="TNK90523.1"/>
    </source>
</evidence>
<dbReference type="RefSeq" id="WP_014081782.1">
    <property type="nucleotide sequence ID" value="NZ_CP118925.1"/>
</dbReference>
<sequence length="81" mass="9943">MFGFNKRKDFKQIYDEELLKSINLLKRDWNQAQQTQMAVADVDDQIIAQTELAKQKYEFMYRQIRKRNLKNNWIQSNVYDH</sequence>
<accession>A0A5C4TJ17</accession>
<proteinExistence type="predicted"/>
<protein>
    <submittedName>
        <fullName evidence="1">DUF2508 domain-containing protein</fullName>
    </submittedName>
</protein>
<gene>
    <name evidence="1" type="ORF">DID87_03630</name>
</gene>
<name>A0A5C4TJ17_FRUSA</name>
<organism evidence="1 2">
    <name type="scientific">Fructilactobacillus sanfranciscensis</name>
    <name type="common">Lactobacillus sanfranciscensis</name>
    <dbReference type="NCBI Taxonomy" id="1625"/>
    <lineage>
        <taxon>Bacteria</taxon>
        <taxon>Bacillati</taxon>
        <taxon>Bacillota</taxon>
        <taxon>Bacilli</taxon>
        <taxon>Lactobacillales</taxon>
        <taxon>Lactobacillaceae</taxon>
        <taxon>Fructilactobacillus</taxon>
    </lineage>
</organism>
<evidence type="ECO:0000313" key="2">
    <source>
        <dbReference type="Proteomes" id="UP000313312"/>
    </source>
</evidence>
<dbReference type="InterPro" id="IPR019644">
    <property type="entry name" value="DUF2508"/>
</dbReference>
<comment type="caution">
    <text evidence="1">The sequence shown here is derived from an EMBL/GenBank/DDBJ whole genome shotgun (WGS) entry which is preliminary data.</text>
</comment>
<dbReference type="OMA" id="AKIDWDT"/>
<dbReference type="Proteomes" id="UP000313312">
    <property type="component" value="Unassembled WGS sequence"/>
</dbReference>
<dbReference type="AlphaFoldDB" id="A0A5C4TJ17"/>
<dbReference type="Pfam" id="PF10704">
    <property type="entry name" value="DUF2508"/>
    <property type="match status" value="1"/>
</dbReference>
<dbReference type="GeneID" id="93160351"/>
<dbReference type="EMBL" id="QFCR01000008">
    <property type="protein sequence ID" value="TNK90523.1"/>
    <property type="molecule type" value="Genomic_DNA"/>
</dbReference>
<reference evidence="1 2" key="1">
    <citation type="submission" date="2018-05" db="EMBL/GenBank/DDBJ databases">
        <title>Lactobacillus sanfranciscensis Ah4 draft denome sequence.</title>
        <authorList>
            <person name="Zhang G."/>
        </authorList>
    </citation>
    <scope>NUCLEOTIDE SEQUENCE [LARGE SCALE GENOMIC DNA]</scope>
    <source>
        <strain evidence="1 2">Ah4</strain>
    </source>
</reference>